<dbReference type="OrthoDB" id="517867at2"/>
<protein>
    <recommendedName>
        <fullName evidence="1">CASTOR ACT domain-containing protein</fullName>
    </recommendedName>
</protein>
<dbReference type="InterPro" id="IPR045865">
    <property type="entry name" value="ACT-like_dom_sf"/>
</dbReference>
<dbReference type="AlphaFoldDB" id="A0A2T7URP9"/>
<dbReference type="SUPFAM" id="SSF55021">
    <property type="entry name" value="ACT-like"/>
    <property type="match status" value="1"/>
</dbReference>
<dbReference type="Pfam" id="PF13840">
    <property type="entry name" value="ACT_7"/>
    <property type="match status" value="1"/>
</dbReference>
<dbReference type="PANTHER" id="PTHR39199:SF1">
    <property type="entry name" value="BLR5128 PROTEIN"/>
    <property type="match status" value="1"/>
</dbReference>
<evidence type="ECO:0000259" key="1">
    <source>
        <dbReference type="Pfam" id="PF13840"/>
    </source>
</evidence>
<evidence type="ECO:0000313" key="2">
    <source>
        <dbReference type="EMBL" id="PVE47258.1"/>
    </source>
</evidence>
<evidence type="ECO:0000313" key="3">
    <source>
        <dbReference type="Proteomes" id="UP000244810"/>
    </source>
</evidence>
<sequence length="118" mass="12281">MVRRMRPERVAGRYVFRSLSAADLAARLPEIRGFFVEGEGPSAILPAAPGDPDAMAQITLQVHSALDGVGLTAAVSGALAARGIPCNMVAALHHDHLFVPEDRAEAALAVLTALAAES</sequence>
<dbReference type="Proteomes" id="UP000244810">
    <property type="component" value="Unassembled WGS sequence"/>
</dbReference>
<name>A0A2T7URP9_9RHOB</name>
<gene>
    <name evidence="2" type="ORF">DDE23_12140</name>
</gene>
<keyword evidence="3" id="KW-1185">Reference proteome</keyword>
<comment type="caution">
    <text evidence="2">The sequence shown here is derived from an EMBL/GenBank/DDBJ whole genome shotgun (WGS) entry which is preliminary data.</text>
</comment>
<accession>A0A2T7URP9</accession>
<organism evidence="2 3">
    <name type="scientific">Pararhodobacter aggregans</name>
    <dbReference type="NCBI Taxonomy" id="404875"/>
    <lineage>
        <taxon>Bacteria</taxon>
        <taxon>Pseudomonadati</taxon>
        <taxon>Pseudomonadota</taxon>
        <taxon>Alphaproteobacteria</taxon>
        <taxon>Rhodobacterales</taxon>
        <taxon>Paracoccaceae</taxon>
        <taxon>Pararhodobacter</taxon>
    </lineage>
</organism>
<dbReference type="Gene3D" id="3.30.2130.10">
    <property type="entry name" value="VC0802-like"/>
    <property type="match status" value="1"/>
</dbReference>
<proteinExistence type="predicted"/>
<dbReference type="RefSeq" id="WP_107752259.1">
    <property type="nucleotide sequence ID" value="NZ_QBKF01000006.1"/>
</dbReference>
<feature type="domain" description="CASTOR ACT" evidence="1">
    <location>
        <begin position="57"/>
        <end position="112"/>
    </location>
</feature>
<dbReference type="InterPro" id="IPR027795">
    <property type="entry name" value="CASTOR_ACT_dom"/>
</dbReference>
<dbReference type="EMBL" id="QDDR01000006">
    <property type="protein sequence ID" value="PVE47258.1"/>
    <property type="molecule type" value="Genomic_DNA"/>
</dbReference>
<reference evidence="2 3" key="1">
    <citation type="journal article" date="2011" name="Syst. Appl. Microbiol.">
        <title>Defluviimonas denitrificans gen. nov., sp. nov., and Pararhodobacter aggregans gen. nov., sp. nov., non-phototrophic Rhodobacteraceae from the biofilter of a marine aquaculture.</title>
        <authorList>
            <person name="Foesel B.U."/>
            <person name="Drake H.L."/>
            <person name="Schramm A."/>
        </authorList>
    </citation>
    <scope>NUCLEOTIDE SEQUENCE [LARGE SCALE GENOMIC DNA]</scope>
    <source>
        <strain evidence="2 3">D1-19</strain>
    </source>
</reference>
<dbReference type="PANTHER" id="PTHR39199">
    <property type="entry name" value="BLR5128 PROTEIN"/>
    <property type="match status" value="1"/>
</dbReference>